<feature type="compositionally biased region" description="Low complexity" evidence="1">
    <location>
        <begin position="334"/>
        <end position="352"/>
    </location>
</feature>
<feature type="region of interest" description="Disordered" evidence="1">
    <location>
        <begin position="556"/>
        <end position="661"/>
    </location>
</feature>
<name>A0AAD4D3G2_9FUNG</name>
<protein>
    <recommendedName>
        <fullName evidence="5">Transmembrane protein</fullName>
    </recommendedName>
</protein>
<accession>A0AAD4D3G2</accession>
<proteinExistence type="predicted"/>
<dbReference type="EMBL" id="JAAAIL010001980">
    <property type="protein sequence ID" value="KAG0262184.1"/>
    <property type="molecule type" value="Genomic_DNA"/>
</dbReference>
<dbReference type="AlphaFoldDB" id="A0AAD4D3G2"/>
<evidence type="ECO:0000313" key="4">
    <source>
        <dbReference type="Proteomes" id="UP001194580"/>
    </source>
</evidence>
<feature type="compositionally biased region" description="Polar residues" evidence="1">
    <location>
        <begin position="585"/>
        <end position="610"/>
    </location>
</feature>
<evidence type="ECO:0008006" key="5">
    <source>
        <dbReference type="Google" id="ProtNLM"/>
    </source>
</evidence>
<keyword evidence="4" id="KW-1185">Reference proteome</keyword>
<feature type="region of interest" description="Disordered" evidence="1">
    <location>
        <begin position="334"/>
        <end position="359"/>
    </location>
</feature>
<feature type="compositionally biased region" description="Polar residues" evidence="1">
    <location>
        <begin position="624"/>
        <end position="640"/>
    </location>
</feature>
<comment type="caution">
    <text evidence="3">The sequence shown here is derived from an EMBL/GenBank/DDBJ whole genome shotgun (WGS) entry which is preliminary data.</text>
</comment>
<feature type="compositionally biased region" description="Polar residues" evidence="1">
    <location>
        <begin position="556"/>
        <end position="568"/>
    </location>
</feature>
<dbReference type="Proteomes" id="UP001194580">
    <property type="component" value="Unassembled WGS sequence"/>
</dbReference>
<keyword evidence="2" id="KW-0812">Transmembrane</keyword>
<evidence type="ECO:0000313" key="3">
    <source>
        <dbReference type="EMBL" id="KAG0262184.1"/>
    </source>
</evidence>
<gene>
    <name evidence="3" type="ORF">BGZ95_004074</name>
</gene>
<keyword evidence="2" id="KW-1133">Transmembrane helix</keyword>
<sequence length="661" mass="70382">MAVPIPSFDYACLSPGANALTLYLVGMPDPRTLTTTAVHLYSINAPETSLFQRLSNTNWPVSTYKDCTNLPYDPIQNSPFMVQTFQPLAQTVPLYPNGTVASGWSYGDVVYMSPRTYSTIGANSNQVAILAWATVTSGSPPSPKEQWVLVRQDGLTDDVLKEVPNLPQTRPMLSVGAYYTGSPNGALIVFDEKSNGVIYQMSAAPGTPPVGKPFTLQWSISGQQEVDRGGIVITPDAFPLDAENTAYIFDKAEGGLTAVYALQPKVSGKLQRVSSTTGQAPMFTKTMTAMTWKGPGGLLATYYRNTTTGIAYFNLFDPVTGLWTGLGLVTPPPGTGITAPTTPTSSGLPNGSGNSGAGDGKGSSNIGGIVGGVVGALVVVAIIAFFFIRKRRSRSTAYSRGETSEATAAAKTKGDKDEFDDGNGVKPPLARLGTVQGLNKPHFIDYDSMNAFSAGHQQQQQYINNVNNNSIGYSPTTPTGDNYYRMTNNDPARTTGVFSPPITATSGFSPNDAFSYSSPPGAAPAIPTYFQTQAGYVSPPPPTNITTTAAMVNKTDYYTSPPTENQLGLTDGVKPPPGPQYISPFKQQQMYNSSSSEHQQPYQHNGQSSYGPGPQNPHTVIEGQDQSLQPSQTYSKQSAPVETVPSPFYTREAGKPAHHSA</sequence>
<keyword evidence="2" id="KW-0472">Membrane</keyword>
<organism evidence="3 4">
    <name type="scientific">Linnemannia exigua</name>
    <dbReference type="NCBI Taxonomy" id="604196"/>
    <lineage>
        <taxon>Eukaryota</taxon>
        <taxon>Fungi</taxon>
        <taxon>Fungi incertae sedis</taxon>
        <taxon>Mucoromycota</taxon>
        <taxon>Mortierellomycotina</taxon>
        <taxon>Mortierellomycetes</taxon>
        <taxon>Mortierellales</taxon>
        <taxon>Mortierellaceae</taxon>
        <taxon>Linnemannia</taxon>
    </lineage>
</organism>
<evidence type="ECO:0000256" key="1">
    <source>
        <dbReference type="SAM" id="MobiDB-lite"/>
    </source>
</evidence>
<feature type="region of interest" description="Disordered" evidence="1">
    <location>
        <begin position="397"/>
        <end position="432"/>
    </location>
</feature>
<evidence type="ECO:0000256" key="2">
    <source>
        <dbReference type="SAM" id="Phobius"/>
    </source>
</evidence>
<reference evidence="3" key="1">
    <citation type="journal article" date="2020" name="Fungal Divers.">
        <title>Resolving the Mortierellaceae phylogeny through synthesis of multi-gene phylogenetics and phylogenomics.</title>
        <authorList>
            <person name="Vandepol N."/>
            <person name="Liber J."/>
            <person name="Desiro A."/>
            <person name="Na H."/>
            <person name="Kennedy M."/>
            <person name="Barry K."/>
            <person name="Grigoriev I.V."/>
            <person name="Miller A.N."/>
            <person name="O'Donnell K."/>
            <person name="Stajich J.E."/>
            <person name="Bonito G."/>
        </authorList>
    </citation>
    <scope>NUCLEOTIDE SEQUENCE</scope>
    <source>
        <strain evidence="3">NRRL 28262</strain>
    </source>
</reference>
<feature type="transmembrane region" description="Helical" evidence="2">
    <location>
        <begin position="366"/>
        <end position="388"/>
    </location>
</feature>